<name>A0ABV8KMK6_9ACTN</name>
<reference evidence="3" key="1">
    <citation type="journal article" date="2019" name="Int. J. Syst. Evol. Microbiol.">
        <title>The Global Catalogue of Microorganisms (GCM) 10K type strain sequencing project: providing services to taxonomists for standard genome sequencing and annotation.</title>
        <authorList>
            <consortium name="The Broad Institute Genomics Platform"/>
            <consortium name="The Broad Institute Genome Sequencing Center for Infectious Disease"/>
            <person name="Wu L."/>
            <person name="Ma J."/>
        </authorList>
    </citation>
    <scope>NUCLEOTIDE SEQUENCE [LARGE SCALE GENOMIC DNA]</scope>
    <source>
        <strain evidence="3">2902at01</strain>
    </source>
</reference>
<evidence type="ECO:0000313" key="2">
    <source>
        <dbReference type="EMBL" id="MFC4107249.1"/>
    </source>
</evidence>
<evidence type="ECO:0000256" key="1">
    <source>
        <dbReference type="SAM" id="Phobius"/>
    </source>
</evidence>
<organism evidence="2 3">
    <name type="scientific">Micromonospora zhanjiangensis</name>
    <dbReference type="NCBI Taxonomy" id="1522057"/>
    <lineage>
        <taxon>Bacteria</taxon>
        <taxon>Bacillati</taxon>
        <taxon>Actinomycetota</taxon>
        <taxon>Actinomycetes</taxon>
        <taxon>Micromonosporales</taxon>
        <taxon>Micromonosporaceae</taxon>
        <taxon>Micromonospora</taxon>
    </lineage>
</organism>
<dbReference type="RefSeq" id="WP_377545962.1">
    <property type="nucleotide sequence ID" value="NZ_JBHSBN010000009.1"/>
</dbReference>
<protein>
    <submittedName>
        <fullName evidence="2">Uncharacterized protein</fullName>
    </submittedName>
</protein>
<gene>
    <name evidence="2" type="ORF">ACFOX0_15120</name>
</gene>
<keyword evidence="3" id="KW-1185">Reference proteome</keyword>
<feature type="transmembrane region" description="Helical" evidence="1">
    <location>
        <begin position="81"/>
        <end position="102"/>
    </location>
</feature>
<feature type="transmembrane region" description="Helical" evidence="1">
    <location>
        <begin position="123"/>
        <end position="148"/>
    </location>
</feature>
<dbReference type="Proteomes" id="UP001595868">
    <property type="component" value="Unassembled WGS sequence"/>
</dbReference>
<dbReference type="EMBL" id="JBHSBN010000009">
    <property type="protein sequence ID" value="MFC4107249.1"/>
    <property type="molecule type" value="Genomic_DNA"/>
</dbReference>
<keyword evidence="1" id="KW-0472">Membrane</keyword>
<feature type="transmembrane region" description="Helical" evidence="1">
    <location>
        <begin position="168"/>
        <end position="196"/>
    </location>
</feature>
<proteinExistence type="predicted"/>
<evidence type="ECO:0000313" key="3">
    <source>
        <dbReference type="Proteomes" id="UP001595868"/>
    </source>
</evidence>
<accession>A0ABV8KMK6</accession>
<sequence>MTTLTQASVPVGRLRTAWRAAHAPVAGVPRWAAITAYVVPLTALPASLWRIAAVTCHLPLISDAARSEDGGNLPTWLPVEVYVVLLSVFSEVVAFTAVGLIARWGEVWPRWLPGLRGRRVPPLAAVVPATLGALALTLLWTAVTVNALTGRDLQGRPLSEMAATMTSGWQTVVLVVSYLPLLLWGPLLGVLTVAYWRRRTGAVPAVRSARFTRVRGS</sequence>
<comment type="caution">
    <text evidence="2">The sequence shown here is derived from an EMBL/GenBank/DDBJ whole genome shotgun (WGS) entry which is preliminary data.</text>
</comment>
<keyword evidence="1" id="KW-0812">Transmembrane</keyword>
<keyword evidence="1" id="KW-1133">Transmembrane helix</keyword>